<dbReference type="InterPro" id="IPR008978">
    <property type="entry name" value="HSP20-like_chaperone"/>
</dbReference>
<dbReference type="Proteomes" id="UP000586918">
    <property type="component" value="Unassembled WGS sequence"/>
</dbReference>
<dbReference type="PANTHER" id="PTHR11527">
    <property type="entry name" value="HEAT-SHOCK PROTEIN 20 FAMILY MEMBER"/>
    <property type="match status" value="1"/>
</dbReference>
<gene>
    <name evidence="4" type="ORF">HF519_02380</name>
</gene>
<dbReference type="InterPro" id="IPR002068">
    <property type="entry name" value="A-crystallin/Hsp20_dom"/>
</dbReference>
<evidence type="ECO:0000256" key="1">
    <source>
        <dbReference type="PROSITE-ProRule" id="PRU00285"/>
    </source>
</evidence>
<sequence>MLNYEPFANVDAFRLLDRLAGSAAHPARTGMPMDVYRLDDHFIATFDLPGVDPGSIDVTVEGNNLTVRAERSTPHEAGDWLVAERPRGTFSRQLMLGRGLDTDQLAATYRDGVLTVTIPVAERAKPRRIAISHEGEQQALTGHS</sequence>
<comment type="similarity">
    <text evidence="1 2">Belongs to the small heat shock protein (HSP20) family.</text>
</comment>
<name>A0A848DCX3_9PSEU</name>
<dbReference type="AlphaFoldDB" id="A0A848DCX3"/>
<dbReference type="Pfam" id="PF00011">
    <property type="entry name" value="HSP20"/>
    <property type="match status" value="1"/>
</dbReference>
<evidence type="ECO:0000313" key="4">
    <source>
        <dbReference type="EMBL" id="NMH90451.1"/>
    </source>
</evidence>
<dbReference type="SUPFAM" id="SSF49764">
    <property type="entry name" value="HSP20-like chaperones"/>
    <property type="match status" value="1"/>
</dbReference>
<evidence type="ECO:0000259" key="3">
    <source>
        <dbReference type="PROSITE" id="PS01031"/>
    </source>
</evidence>
<organism evidence="4 5">
    <name type="scientific">Pseudonocardia bannensis</name>
    <dbReference type="NCBI Taxonomy" id="630973"/>
    <lineage>
        <taxon>Bacteria</taxon>
        <taxon>Bacillati</taxon>
        <taxon>Actinomycetota</taxon>
        <taxon>Actinomycetes</taxon>
        <taxon>Pseudonocardiales</taxon>
        <taxon>Pseudonocardiaceae</taxon>
        <taxon>Pseudonocardia</taxon>
    </lineage>
</organism>
<dbReference type="PROSITE" id="PS01031">
    <property type="entry name" value="SHSP"/>
    <property type="match status" value="1"/>
</dbReference>
<dbReference type="Gene3D" id="2.60.40.790">
    <property type="match status" value="1"/>
</dbReference>
<dbReference type="EMBL" id="JAAXKZ010000004">
    <property type="protein sequence ID" value="NMH90451.1"/>
    <property type="molecule type" value="Genomic_DNA"/>
</dbReference>
<accession>A0A848DCX3</accession>
<proteinExistence type="inferred from homology"/>
<evidence type="ECO:0000256" key="2">
    <source>
        <dbReference type="RuleBase" id="RU003616"/>
    </source>
</evidence>
<dbReference type="InterPro" id="IPR031107">
    <property type="entry name" value="Small_HSP"/>
</dbReference>
<evidence type="ECO:0000313" key="5">
    <source>
        <dbReference type="Proteomes" id="UP000586918"/>
    </source>
</evidence>
<comment type="caution">
    <text evidence="4">The sequence shown here is derived from an EMBL/GenBank/DDBJ whole genome shotgun (WGS) entry which is preliminary data.</text>
</comment>
<keyword evidence="5" id="KW-1185">Reference proteome</keyword>
<reference evidence="4 5" key="1">
    <citation type="submission" date="2020-04" db="EMBL/GenBank/DDBJ databases">
        <authorList>
            <person name="Klaysubun C."/>
            <person name="Duangmal K."/>
            <person name="Lipun K."/>
        </authorList>
    </citation>
    <scope>NUCLEOTIDE SEQUENCE [LARGE SCALE GENOMIC DNA]</scope>
    <source>
        <strain evidence="4 5">DSM 45300</strain>
    </source>
</reference>
<dbReference type="CDD" id="cd06464">
    <property type="entry name" value="ACD_sHsps-like"/>
    <property type="match status" value="1"/>
</dbReference>
<feature type="domain" description="SHSP" evidence="3">
    <location>
        <begin position="24"/>
        <end position="134"/>
    </location>
</feature>
<protein>
    <submittedName>
        <fullName evidence="4">Hsp20/alpha crystallin family protein</fullName>
    </submittedName>
</protein>